<dbReference type="EMBL" id="SNZV01000005">
    <property type="protein sequence ID" value="TDS12871.1"/>
    <property type="molecule type" value="Genomic_DNA"/>
</dbReference>
<organism evidence="2 3">
    <name type="scientific">Sphingobacterium paludis</name>
    <dbReference type="NCBI Taxonomy" id="1476465"/>
    <lineage>
        <taxon>Bacteria</taxon>
        <taxon>Pseudomonadati</taxon>
        <taxon>Bacteroidota</taxon>
        <taxon>Sphingobacteriia</taxon>
        <taxon>Sphingobacteriales</taxon>
        <taxon>Sphingobacteriaceae</taxon>
        <taxon>Sphingobacterium</taxon>
    </lineage>
</organism>
<reference evidence="2 3" key="1">
    <citation type="submission" date="2019-03" db="EMBL/GenBank/DDBJ databases">
        <title>Genomic Encyclopedia of Type Strains, Phase III (KMG-III): the genomes of soil and plant-associated and newly described type strains.</title>
        <authorList>
            <person name="Whitman W."/>
        </authorList>
    </citation>
    <scope>NUCLEOTIDE SEQUENCE [LARGE SCALE GENOMIC DNA]</scope>
    <source>
        <strain evidence="2 3">CGMCC 1.12801</strain>
    </source>
</reference>
<dbReference type="GO" id="GO:0006259">
    <property type="term" value="P:DNA metabolic process"/>
    <property type="evidence" value="ECO:0007669"/>
    <property type="project" value="UniProtKB-ARBA"/>
</dbReference>
<dbReference type="Pfam" id="PF00929">
    <property type="entry name" value="RNase_T"/>
    <property type="match status" value="1"/>
</dbReference>
<dbReference type="OrthoDB" id="9804290at2"/>
<dbReference type="AlphaFoldDB" id="A0A4R7CYP4"/>
<dbReference type="InterPro" id="IPR012337">
    <property type="entry name" value="RNaseH-like_sf"/>
</dbReference>
<dbReference type="GO" id="GO:0003676">
    <property type="term" value="F:nucleic acid binding"/>
    <property type="evidence" value="ECO:0007669"/>
    <property type="project" value="InterPro"/>
</dbReference>
<name>A0A4R7CYP4_9SPHI</name>
<keyword evidence="3" id="KW-1185">Reference proteome</keyword>
<dbReference type="CDD" id="cd06127">
    <property type="entry name" value="DEDDh"/>
    <property type="match status" value="1"/>
</dbReference>
<dbReference type="RefSeq" id="WP_133640398.1">
    <property type="nucleotide sequence ID" value="NZ_SNZV01000005.1"/>
</dbReference>
<evidence type="ECO:0000313" key="3">
    <source>
        <dbReference type="Proteomes" id="UP000294752"/>
    </source>
</evidence>
<protein>
    <submittedName>
        <fullName evidence="2">DNA polymerase-3 subunit epsilon</fullName>
    </submittedName>
</protein>
<dbReference type="GO" id="GO:0004527">
    <property type="term" value="F:exonuclease activity"/>
    <property type="evidence" value="ECO:0007669"/>
    <property type="project" value="UniProtKB-ARBA"/>
</dbReference>
<dbReference type="SUPFAM" id="SSF53098">
    <property type="entry name" value="Ribonuclease H-like"/>
    <property type="match status" value="1"/>
</dbReference>
<proteinExistence type="predicted"/>
<dbReference type="Gene3D" id="3.30.420.10">
    <property type="entry name" value="Ribonuclease H-like superfamily/Ribonuclease H"/>
    <property type="match status" value="1"/>
</dbReference>
<feature type="domain" description="Exonuclease" evidence="1">
    <location>
        <begin position="4"/>
        <end position="190"/>
    </location>
</feature>
<dbReference type="Proteomes" id="UP000294752">
    <property type="component" value="Unassembled WGS sequence"/>
</dbReference>
<comment type="caution">
    <text evidence="2">The sequence shown here is derived from an EMBL/GenBank/DDBJ whole genome shotgun (WGS) entry which is preliminary data.</text>
</comment>
<sequence>MKSTFLFIDTETSGIPKRWNKPYSDQKNWPSVIQLAWIVYASDGTELKRVSKYIVEDDIVISADSQKVHGISMTDLQEKGDRRKNVLRKLAYDIKKYSPLIIGHFLELDVQVLSADYYRAQLHNPFLDQTFFCTMLESKKYALNPVVEYLRLVQLHEELFDERPEDLHEAERDAEITARCFFELWRRKDITEQDFIKQQTQFLQKLNFADKLKA</sequence>
<accession>A0A4R7CYP4</accession>
<dbReference type="InterPro" id="IPR036397">
    <property type="entry name" value="RNaseH_sf"/>
</dbReference>
<evidence type="ECO:0000313" key="2">
    <source>
        <dbReference type="EMBL" id="TDS12871.1"/>
    </source>
</evidence>
<evidence type="ECO:0000259" key="1">
    <source>
        <dbReference type="SMART" id="SM00479"/>
    </source>
</evidence>
<dbReference type="InterPro" id="IPR013520">
    <property type="entry name" value="Ribonucl_H"/>
</dbReference>
<gene>
    <name evidence="2" type="ORF">B0I21_1052</name>
</gene>
<dbReference type="SMART" id="SM00479">
    <property type="entry name" value="EXOIII"/>
    <property type="match status" value="1"/>
</dbReference>